<accession>A0A232M1U7</accession>
<keyword evidence="3" id="KW-1185">Reference proteome</keyword>
<dbReference type="InterPro" id="IPR003615">
    <property type="entry name" value="HNH_nuc"/>
</dbReference>
<dbReference type="Pfam" id="PF13391">
    <property type="entry name" value="HNH_2"/>
    <property type="match status" value="1"/>
</dbReference>
<dbReference type="AlphaFoldDB" id="A0A232M1U7"/>
<dbReference type="Proteomes" id="UP000243515">
    <property type="component" value="Unassembled WGS sequence"/>
</dbReference>
<name>A0A232M1U7_9EURO</name>
<dbReference type="EMBL" id="NPHW01002973">
    <property type="protein sequence ID" value="OXV10353.1"/>
    <property type="molecule type" value="Genomic_DNA"/>
</dbReference>
<evidence type="ECO:0000259" key="1">
    <source>
        <dbReference type="Pfam" id="PF13391"/>
    </source>
</evidence>
<sequence length="318" mass="36057">MARVLEMSNYPERNLLLYDNNGTIVGGLEIREHSRYISADMLYRYCREIVQFPAGAVDWEIFHLQGDGSTGSLLQRVDRSMVSPGNYVILDPNRGPITINVSPDREPRRVHSRSASSSQIARGRQQFQRYFRDGLRERDRACAITGQSFRLRDDPFNGLEAVHIYPVSRVSELVAQNYRRWITDDNNAGRIGETGLYSLQNGLLLTANMHRTWDSFGVAVDPDADFKIVNFGEDTFEVGGRRLRNTAINPRDPNSRVSPDLLRWNLRMCLLRNMKGNAGTPQWDCDLGPDNIGEILAEPGAAERMEVELFTRLAPLIA</sequence>
<feature type="domain" description="HNH nuclease" evidence="1">
    <location>
        <begin position="142"/>
        <end position="221"/>
    </location>
</feature>
<proteinExistence type="predicted"/>
<comment type="caution">
    <text evidence="2">The sequence shown here is derived from an EMBL/GenBank/DDBJ whole genome shotgun (WGS) entry which is preliminary data.</text>
</comment>
<evidence type="ECO:0000313" key="3">
    <source>
        <dbReference type="Proteomes" id="UP000243515"/>
    </source>
</evidence>
<dbReference type="OrthoDB" id="2142759at2759"/>
<protein>
    <recommendedName>
        <fullName evidence="1">HNH nuclease domain-containing protein</fullName>
    </recommendedName>
</protein>
<evidence type="ECO:0000313" key="2">
    <source>
        <dbReference type="EMBL" id="OXV10353.1"/>
    </source>
</evidence>
<reference evidence="2 3" key="1">
    <citation type="journal article" date="2015" name="Environ. Microbiol.">
        <title>Metagenome sequence of Elaphomyces granulatus from sporocarp tissue reveals Ascomycota ectomycorrhizal fingerprints of genome expansion and a Proteobacteria-rich microbiome.</title>
        <authorList>
            <person name="Quandt C.A."/>
            <person name="Kohler A."/>
            <person name="Hesse C.N."/>
            <person name="Sharpton T.J."/>
            <person name="Martin F."/>
            <person name="Spatafora J.W."/>
        </authorList>
    </citation>
    <scope>NUCLEOTIDE SEQUENCE [LARGE SCALE GENOMIC DNA]</scope>
    <source>
        <strain evidence="2 3">OSC145934</strain>
    </source>
</reference>
<gene>
    <name evidence="2" type="ORF">Egran_01886</name>
</gene>
<organism evidence="2 3">
    <name type="scientific">Elaphomyces granulatus</name>
    <dbReference type="NCBI Taxonomy" id="519963"/>
    <lineage>
        <taxon>Eukaryota</taxon>
        <taxon>Fungi</taxon>
        <taxon>Dikarya</taxon>
        <taxon>Ascomycota</taxon>
        <taxon>Pezizomycotina</taxon>
        <taxon>Eurotiomycetes</taxon>
        <taxon>Eurotiomycetidae</taxon>
        <taxon>Eurotiales</taxon>
        <taxon>Elaphomycetaceae</taxon>
        <taxon>Elaphomyces</taxon>
    </lineage>
</organism>